<reference evidence="1" key="1">
    <citation type="submission" date="2017-04" db="EMBL/GenBank/DDBJ databases">
        <title>First report of Klebsiella oxytoca strain simultaneously producing NDM-1, IMP-4 and KPC-2 carbapenemases.</title>
        <authorList>
            <person name="Wang J."/>
            <person name="Li J."/>
            <person name="Yuan M."/>
            <person name="Chen H."/>
            <person name="Jia Y."/>
            <person name="Zhu X."/>
            <person name="Bai L."/>
            <person name="Bai X."/>
            <person name="Fanning S."/>
        </authorList>
    </citation>
    <scope>NUCLEOTIDE SEQUENCE</scope>
    <source>
        <strain evidence="1">PKOX3</strain>
        <plasmid evidence="1">p2-OXA</plasmid>
    </source>
</reference>
<proteinExistence type="predicted"/>
<dbReference type="AlphaFoldDB" id="A0A1Z3MMC3"/>
<sequence>MTPLLRELHRTIFWRFSEQQFFDEINTMIKVMRFEPLQAENDPLI</sequence>
<name>A0A1Z3MMC3_KLEOX</name>
<evidence type="ECO:0000313" key="1">
    <source>
        <dbReference type="EMBL" id="ASD48952.1"/>
    </source>
</evidence>
<accession>A0A1Z3MMC3</accession>
<protein>
    <submittedName>
        <fullName evidence="1">Uncharacterized protein</fullName>
    </submittedName>
</protein>
<geneLocation type="plasmid" evidence="1">
    <name>p2-OXA</name>
</geneLocation>
<keyword evidence="1" id="KW-0614">Plasmid</keyword>
<organism evidence="1">
    <name type="scientific">Klebsiella oxytoca</name>
    <dbReference type="NCBI Taxonomy" id="571"/>
    <lineage>
        <taxon>Bacteria</taxon>
        <taxon>Pseudomonadati</taxon>
        <taxon>Pseudomonadota</taxon>
        <taxon>Gammaproteobacteria</taxon>
        <taxon>Enterobacterales</taxon>
        <taxon>Enterobacteriaceae</taxon>
        <taxon>Klebsiella/Raoultella group</taxon>
        <taxon>Klebsiella</taxon>
    </lineage>
</organism>
<dbReference type="EMBL" id="KY913898">
    <property type="protein sequence ID" value="ASD48952.1"/>
    <property type="molecule type" value="Genomic_DNA"/>
</dbReference>